<sequence length="140" mass="15293">MGCKLGQFVRCRREGGQVAQALLTGWSRSHCQNINSLTVGLSLSNSTVPCATNVATMYRYNGGSLALKEDRGTENSIIFSSHSYQQLLALQRGASSRSQPGLRVRNTLTWLGYEIRNKTSIPANTFSKSEEAVSYDASLV</sequence>
<proteinExistence type="predicted"/>
<name>A0AAN6VZ98_9PEZI</name>
<evidence type="ECO:0000313" key="2">
    <source>
        <dbReference type="Proteomes" id="UP001302321"/>
    </source>
</evidence>
<reference evidence="1" key="1">
    <citation type="journal article" date="2023" name="Mol. Phylogenet. Evol.">
        <title>Genome-scale phylogeny and comparative genomics of the fungal order Sordariales.</title>
        <authorList>
            <person name="Hensen N."/>
            <person name="Bonometti L."/>
            <person name="Westerberg I."/>
            <person name="Brannstrom I.O."/>
            <person name="Guillou S."/>
            <person name="Cros-Aarteil S."/>
            <person name="Calhoun S."/>
            <person name="Haridas S."/>
            <person name="Kuo A."/>
            <person name="Mondo S."/>
            <person name="Pangilinan J."/>
            <person name="Riley R."/>
            <person name="LaButti K."/>
            <person name="Andreopoulos B."/>
            <person name="Lipzen A."/>
            <person name="Chen C."/>
            <person name="Yan M."/>
            <person name="Daum C."/>
            <person name="Ng V."/>
            <person name="Clum A."/>
            <person name="Steindorff A."/>
            <person name="Ohm R.A."/>
            <person name="Martin F."/>
            <person name="Silar P."/>
            <person name="Natvig D.O."/>
            <person name="Lalanne C."/>
            <person name="Gautier V."/>
            <person name="Ament-Velasquez S.L."/>
            <person name="Kruys A."/>
            <person name="Hutchinson M.I."/>
            <person name="Powell A.J."/>
            <person name="Barry K."/>
            <person name="Miller A.N."/>
            <person name="Grigoriev I.V."/>
            <person name="Debuchy R."/>
            <person name="Gladieux P."/>
            <person name="Hiltunen Thoren M."/>
            <person name="Johannesson H."/>
        </authorList>
    </citation>
    <scope>NUCLEOTIDE SEQUENCE</scope>
    <source>
        <strain evidence="1">CBS 892.96</strain>
    </source>
</reference>
<reference evidence="1" key="2">
    <citation type="submission" date="2023-05" db="EMBL/GenBank/DDBJ databases">
        <authorList>
            <consortium name="Lawrence Berkeley National Laboratory"/>
            <person name="Steindorff A."/>
            <person name="Hensen N."/>
            <person name="Bonometti L."/>
            <person name="Westerberg I."/>
            <person name="Brannstrom I.O."/>
            <person name="Guillou S."/>
            <person name="Cros-Aarteil S."/>
            <person name="Calhoun S."/>
            <person name="Haridas S."/>
            <person name="Kuo A."/>
            <person name="Mondo S."/>
            <person name="Pangilinan J."/>
            <person name="Riley R."/>
            <person name="Labutti K."/>
            <person name="Andreopoulos B."/>
            <person name="Lipzen A."/>
            <person name="Chen C."/>
            <person name="Yanf M."/>
            <person name="Daum C."/>
            <person name="Ng V."/>
            <person name="Clum A."/>
            <person name="Ohm R."/>
            <person name="Martin F."/>
            <person name="Silar P."/>
            <person name="Natvig D."/>
            <person name="Lalanne C."/>
            <person name="Gautier V."/>
            <person name="Ament-Velasquez S.L."/>
            <person name="Kruys A."/>
            <person name="Hutchinson M.I."/>
            <person name="Powell A.J."/>
            <person name="Barry K."/>
            <person name="Miller A.N."/>
            <person name="Grigoriev I.V."/>
            <person name="Debuchy R."/>
            <person name="Gladieux P."/>
            <person name="Thoren M.H."/>
            <person name="Johannesson H."/>
        </authorList>
    </citation>
    <scope>NUCLEOTIDE SEQUENCE</scope>
    <source>
        <strain evidence="1">CBS 892.96</strain>
    </source>
</reference>
<comment type="caution">
    <text evidence="1">The sequence shown here is derived from an EMBL/GenBank/DDBJ whole genome shotgun (WGS) entry which is preliminary data.</text>
</comment>
<gene>
    <name evidence="1" type="ORF">QBC36DRAFT_314728</name>
</gene>
<accession>A0AAN6VZ98</accession>
<dbReference type="Proteomes" id="UP001302321">
    <property type="component" value="Unassembled WGS sequence"/>
</dbReference>
<dbReference type="EMBL" id="MU866414">
    <property type="protein sequence ID" value="KAK4172534.1"/>
    <property type="molecule type" value="Genomic_DNA"/>
</dbReference>
<evidence type="ECO:0000313" key="1">
    <source>
        <dbReference type="EMBL" id="KAK4172534.1"/>
    </source>
</evidence>
<protein>
    <submittedName>
        <fullName evidence="1">Uncharacterized protein</fullName>
    </submittedName>
</protein>
<dbReference type="AlphaFoldDB" id="A0AAN6VZ98"/>
<keyword evidence="2" id="KW-1185">Reference proteome</keyword>
<organism evidence="1 2">
    <name type="scientific">Triangularia setosa</name>
    <dbReference type="NCBI Taxonomy" id="2587417"/>
    <lineage>
        <taxon>Eukaryota</taxon>
        <taxon>Fungi</taxon>
        <taxon>Dikarya</taxon>
        <taxon>Ascomycota</taxon>
        <taxon>Pezizomycotina</taxon>
        <taxon>Sordariomycetes</taxon>
        <taxon>Sordariomycetidae</taxon>
        <taxon>Sordariales</taxon>
        <taxon>Podosporaceae</taxon>
        <taxon>Triangularia</taxon>
    </lineage>
</organism>